<proteinExistence type="inferred from homology"/>
<accession>A0A1G9XBJ6</accession>
<dbReference type="STRING" id="146817.SAMN04488502_10946"/>
<dbReference type="PANTHER" id="PTHR30615:SF8">
    <property type="entry name" value="UPF0047 PROTEIN C4A8.02C"/>
    <property type="match status" value="1"/>
</dbReference>
<dbReference type="AlphaFoldDB" id="A0A1G9XBJ6"/>
<name>A0A1G9XBJ6_9FIRM</name>
<dbReference type="Pfam" id="PF01894">
    <property type="entry name" value="YjbQ"/>
    <property type="match status" value="1"/>
</dbReference>
<dbReference type="PANTHER" id="PTHR30615">
    <property type="entry name" value="UNCHARACTERIZED PROTEIN YJBQ-RELATED"/>
    <property type="match status" value="1"/>
</dbReference>
<evidence type="ECO:0000256" key="1">
    <source>
        <dbReference type="ARBA" id="ARBA00005534"/>
    </source>
</evidence>
<dbReference type="InterPro" id="IPR001602">
    <property type="entry name" value="UPF0047_YjbQ-like"/>
</dbReference>
<comment type="similarity">
    <text evidence="1">Belongs to the UPF0047 family.</text>
</comment>
<dbReference type="Proteomes" id="UP000214880">
    <property type="component" value="Unassembled WGS sequence"/>
</dbReference>
<sequence>MEQFSLQTPAEGFIDITAQVAAIVARSSIHQGLCQIFVPHTTAGVTINENADPDVLADMMAAFKQMTPDLPYRHREGNSPAHVKSSLTGCSLTVPVIAARLRLGTWQGIYFCEFDGPRRRNVWIQVIGGA</sequence>
<dbReference type="RefSeq" id="WP_173813059.1">
    <property type="nucleotide sequence ID" value="NZ_FNHB01000009.1"/>
</dbReference>
<dbReference type="NCBIfam" id="TIGR00149">
    <property type="entry name" value="TIGR00149_YjbQ"/>
    <property type="match status" value="1"/>
</dbReference>
<protein>
    <submittedName>
        <fullName evidence="2">Secondary thiamine-phosphate synthase enzyme</fullName>
    </submittedName>
</protein>
<dbReference type="SUPFAM" id="SSF111038">
    <property type="entry name" value="YjbQ-like"/>
    <property type="match status" value="1"/>
</dbReference>
<dbReference type="PIRSF" id="PIRSF004681">
    <property type="entry name" value="UCP004681"/>
    <property type="match status" value="1"/>
</dbReference>
<organism evidence="2 3">
    <name type="scientific">Dendrosporobacter quercicolus</name>
    <dbReference type="NCBI Taxonomy" id="146817"/>
    <lineage>
        <taxon>Bacteria</taxon>
        <taxon>Bacillati</taxon>
        <taxon>Bacillota</taxon>
        <taxon>Negativicutes</taxon>
        <taxon>Selenomonadales</taxon>
        <taxon>Sporomusaceae</taxon>
        <taxon>Dendrosporobacter</taxon>
    </lineage>
</organism>
<keyword evidence="3" id="KW-1185">Reference proteome</keyword>
<evidence type="ECO:0000313" key="3">
    <source>
        <dbReference type="Proteomes" id="UP000214880"/>
    </source>
</evidence>
<dbReference type="InterPro" id="IPR035917">
    <property type="entry name" value="YjbQ-like_sf"/>
</dbReference>
<evidence type="ECO:0000313" key="2">
    <source>
        <dbReference type="EMBL" id="SDM94114.1"/>
    </source>
</evidence>
<reference evidence="2 3" key="1">
    <citation type="submission" date="2016-10" db="EMBL/GenBank/DDBJ databases">
        <authorList>
            <person name="de Groot N.N."/>
        </authorList>
    </citation>
    <scope>NUCLEOTIDE SEQUENCE [LARGE SCALE GENOMIC DNA]</scope>
    <source>
        <strain evidence="2 3">DSM 1736</strain>
    </source>
</reference>
<dbReference type="EMBL" id="FNHB01000009">
    <property type="protein sequence ID" value="SDM94114.1"/>
    <property type="molecule type" value="Genomic_DNA"/>
</dbReference>
<gene>
    <name evidence="2" type="ORF">SAMN04488502_10946</name>
</gene>
<dbReference type="Gene3D" id="2.60.120.460">
    <property type="entry name" value="YjbQ-like"/>
    <property type="match status" value="1"/>
</dbReference>